<dbReference type="InterPro" id="IPR052718">
    <property type="entry name" value="NmrA-type_oxidoreductase"/>
</dbReference>
<dbReference type="OrthoDB" id="7771794at2"/>
<organism evidence="2 3">
    <name type="scientific">Palleronia aestuarii</name>
    <dbReference type="NCBI Taxonomy" id="568105"/>
    <lineage>
        <taxon>Bacteria</taxon>
        <taxon>Pseudomonadati</taxon>
        <taxon>Pseudomonadota</taxon>
        <taxon>Alphaproteobacteria</taxon>
        <taxon>Rhodobacterales</taxon>
        <taxon>Roseobacteraceae</taxon>
        <taxon>Palleronia</taxon>
    </lineage>
</organism>
<reference evidence="2 3" key="1">
    <citation type="submission" date="2018-06" db="EMBL/GenBank/DDBJ databases">
        <title>Genomic Encyclopedia of Archaeal and Bacterial Type Strains, Phase II (KMG-II): from individual species to whole genera.</title>
        <authorList>
            <person name="Goeker M."/>
        </authorList>
    </citation>
    <scope>NUCLEOTIDE SEQUENCE [LARGE SCALE GENOMIC DNA]</scope>
    <source>
        <strain evidence="2 3">DSM 22009</strain>
    </source>
</reference>
<dbReference type="Gene3D" id="3.40.50.720">
    <property type="entry name" value="NAD(P)-binding Rossmann-like Domain"/>
    <property type="match status" value="1"/>
</dbReference>
<proteinExistence type="predicted"/>
<dbReference type="AlphaFoldDB" id="A0A2W7Q0H0"/>
<protein>
    <submittedName>
        <fullName evidence="2">Uncharacterized protein YbjT (DUF2867 family)</fullName>
    </submittedName>
</protein>
<dbReference type="SUPFAM" id="SSF51735">
    <property type="entry name" value="NAD(P)-binding Rossmann-fold domains"/>
    <property type="match status" value="1"/>
</dbReference>
<dbReference type="PANTHER" id="PTHR47129">
    <property type="entry name" value="QUINONE OXIDOREDUCTASE 2"/>
    <property type="match status" value="1"/>
</dbReference>
<dbReference type="Gene3D" id="3.90.25.10">
    <property type="entry name" value="UDP-galactose 4-epimerase, domain 1"/>
    <property type="match status" value="1"/>
</dbReference>
<dbReference type="RefSeq" id="WP_111537708.1">
    <property type="nucleotide sequence ID" value="NZ_QKZL01000010.1"/>
</dbReference>
<evidence type="ECO:0000313" key="3">
    <source>
        <dbReference type="Proteomes" id="UP000248916"/>
    </source>
</evidence>
<accession>A0A2W7Q0H0</accession>
<comment type="caution">
    <text evidence="2">The sequence shown here is derived from an EMBL/GenBank/DDBJ whole genome shotgun (WGS) entry which is preliminary data.</text>
</comment>
<name>A0A2W7Q0H0_9RHOB</name>
<dbReference type="InterPro" id="IPR008030">
    <property type="entry name" value="NmrA-like"/>
</dbReference>
<dbReference type="InterPro" id="IPR036291">
    <property type="entry name" value="NAD(P)-bd_dom_sf"/>
</dbReference>
<sequence>MFIVTGANGHLGRDIVRHLSTRVPAGEIAASVRDRDRAVDLADLGVEIRHGDFAEPETLGGAFAGATQVLIVSADKLGDEALALHRAAIDAAVAAGAHRILYTSHMGARSDSPFAPAAQHWGTERDLDNCGVPFTALRHGFYAESCLHLIGDGLRSGELRVPEDGPVSWTSRADLAEADAAILASDGRWDSITLPLTATEAVTMAEIAAMASEVIGHEVRYIVISDEEWVSERIAGGMPAIYAEMLVGTFRAARRGDFAQVDRALAGLLGRAPATMRDVIAATVS</sequence>
<dbReference type="Proteomes" id="UP000248916">
    <property type="component" value="Unassembled WGS sequence"/>
</dbReference>
<evidence type="ECO:0000313" key="2">
    <source>
        <dbReference type="EMBL" id="PZX15279.1"/>
    </source>
</evidence>
<evidence type="ECO:0000259" key="1">
    <source>
        <dbReference type="Pfam" id="PF05368"/>
    </source>
</evidence>
<dbReference type="EMBL" id="QKZL01000010">
    <property type="protein sequence ID" value="PZX15279.1"/>
    <property type="molecule type" value="Genomic_DNA"/>
</dbReference>
<keyword evidence="3" id="KW-1185">Reference proteome</keyword>
<gene>
    <name evidence="2" type="ORF">LX81_02582</name>
</gene>
<dbReference type="Pfam" id="PF05368">
    <property type="entry name" value="NmrA"/>
    <property type="match status" value="1"/>
</dbReference>
<feature type="domain" description="NmrA-like" evidence="1">
    <location>
        <begin position="3"/>
        <end position="255"/>
    </location>
</feature>
<dbReference type="PANTHER" id="PTHR47129:SF1">
    <property type="entry name" value="NMRA-LIKE DOMAIN-CONTAINING PROTEIN"/>
    <property type="match status" value="1"/>
</dbReference>